<reference evidence="2" key="1">
    <citation type="submission" date="2009-07" db="EMBL/GenBank/DDBJ databases">
        <authorList>
            <consortium name="US DOE Joint Genome Institute (JGI-PGF)"/>
            <person name="Lucas S."/>
            <person name="Copeland A."/>
            <person name="Lapidus A."/>
            <person name="Glavina del Rio T."/>
            <person name="Tice H."/>
            <person name="Bruce D."/>
            <person name="Goodwin L."/>
            <person name="Pitluck S."/>
            <person name="Larimer F."/>
            <person name="Land M.L."/>
            <person name="Mouttaki H."/>
            <person name="He Z."/>
            <person name="Zhou J."/>
            <person name="Hemme C.L."/>
        </authorList>
    </citation>
    <scope>NUCLEOTIDE SEQUENCE [LARGE SCALE GENOMIC DNA]</scope>
    <source>
        <strain evidence="2">DSM 2782</strain>
    </source>
</reference>
<accession>F1TGZ8</accession>
<name>F1TGZ8_9FIRM</name>
<keyword evidence="1" id="KW-0472">Membrane</keyword>
<gene>
    <name evidence="2" type="ORF">Cpap_0850</name>
</gene>
<evidence type="ECO:0008006" key="4">
    <source>
        <dbReference type="Google" id="ProtNLM"/>
    </source>
</evidence>
<feature type="transmembrane region" description="Helical" evidence="1">
    <location>
        <begin position="39"/>
        <end position="66"/>
    </location>
</feature>
<keyword evidence="1" id="KW-0812">Transmembrane</keyword>
<dbReference type="Pfam" id="PF12648">
    <property type="entry name" value="TcpE"/>
    <property type="match status" value="1"/>
</dbReference>
<dbReference type="AlphaFoldDB" id="F1TGZ8"/>
<keyword evidence="3" id="KW-1185">Reference proteome</keyword>
<dbReference type="EMBL" id="ACXX02000015">
    <property type="protein sequence ID" value="EGD46238.1"/>
    <property type="molecule type" value="Genomic_DNA"/>
</dbReference>
<evidence type="ECO:0000256" key="1">
    <source>
        <dbReference type="SAM" id="Phobius"/>
    </source>
</evidence>
<proteinExistence type="predicted"/>
<evidence type="ECO:0000313" key="2">
    <source>
        <dbReference type="EMBL" id="EGD46238.1"/>
    </source>
</evidence>
<dbReference type="InterPro" id="IPR025608">
    <property type="entry name" value="TcpE"/>
</dbReference>
<reference evidence="2" key="2">
    <citation type="submission" date="2011-01" db="EMBL/GenBank/DDBJ databases">
        <title>The Non-contiguous Finished genome of Clostridium papyrosolvens.</title>
        <authorList>
            <person name="Lucas S."/>
            <person name="Copeland A."/>
            <person name="Lapidus A."/>
            <person name="Cheng J.-F."/>
            <person name="Goodwin L."/>
            <person name="Pitluck S."/>
            <person name="Misra M."/>
            <person name="Chertkov O."/>
            <person name="Detter J.C."/>
            <person name="Han C."/>
            <person name="Tapia R."/>
            <person name="Land M."/>
            <person name="Hauser L."/>
            <person name="Kyrpides N."/>
            <person name="Ivanova N."/>
            <person name="Pagani I."/>
            <person name="Mouttaki H."/>
            <person name="He Z."/>
            <person name="Zhou J."/>
            <person name="Hemme C.L."/>
            <person name="Woyke T."/>
        </authorList>
    </citation>
    <scope>NUCLEOTIDE SEQUENCE [LARGE SCALE GENOMIC DNA]</scope>
    <source>
        <strain evidence="2">DSM 2782</strain>
    </source>
</reference>
<sequence length="158" mass="18442">MENENRVILRTYKSVWKIPRKIYSIDSIKLFVPVDVDQAMYFVASLCITYLLLKILPFLSYLPFVFKYAAIPYGLMKFFTKQKLDGKLPHKFFLDYMAFLMSPGKLVRFKAVDGYKIKNVCFSTPIIFRDLLIVNKTEAALNHKTKKQKGKKGGRRIV</sequence>
<dbReference type="Proteomes" id="UP000003860">
    <property type="component" value="Unassembled WGS sequence"/>
</dbReference>
<evidence type="ECO:0000313" key="3">
    <source>
        <dbReference type="Proteomes" id="UP000003860"/>
    </source>
</evidence>
<keyword evidence="1" id="KW-1133">Transmembrane helix</keyword>
<dbReference type="OrthoDB" id="1645356at2"/>
<protein>
    <recommendedName>
        <fullName evidence="4">Conjugative transposon membrane protein</fullName>
    </recommendedName>
</protein>
<dbReference type="RefSeq" id="WP_004621588.1">
    <property type="nucleotide sequence ID" value="NZ_ACXX02000015.1"/>
</dbReference>
<dbReference type="STRING" id="588581.Cpap_0850"/>
<organism evidence="2 3">
    <name type="scientific">Ruminiclostridium papyrosolvens DSM 2782</name>
    <dbReference type="NCBI Taxonomy" id="588581"/>
    <lineage>
        <taxon>Bacteria</taxon>
        <taxon>Bacillati</taxon>
        <taxon>Bacillota</taxon>
        <taxon>Clostridia</taxon>
        <taxon>Eubacteriales</taxon>
        <taxon>Oscillospiraceae</taxon>
        <taxon>Ruminiclostridium</taxon>
    </lineage>
</organism>
<comment type="caution">
    <text evidence="2">The sequence shown here is derived from an EMBL/GenBank/DDBJ whole genome shotgun (WGS) entry which is preliminary data.</text>
</comment>